<evidence type="ECO:0000259" key="4">
    <source>
        <dbReference type="Pfam" id="PF00881"/>
    </source>
</evidence>
<dbReference type="EMBL" id="BJZV01000001">
    <property type="protein sequence ID" value="GEP08248.1"/>
    <property type="molecule type" value="Genomic_DNA"/>
</dbReference>
<comment type="similarity">
    <text evidence="1">Belongs to the nitroreductase family.</text>
</comment>
<dbReference type="CDD" id="cd02138">
    <property type="entry name" value="TdsD-like"/>
    <property type="match status" value="1"/>
</dbReference>
<accession>A0A512JE69</accession>
<feature type="domain" description="Nitroreductase" evidence="4">
    <location>
        <begin position="19"/>
        <end position="60"/>
    </location>
</feature>
<comment type="caution">
    <text evidence="5">The sequence shown here is derived from an EMBL/GenBank/DDBJ whole genome shotgun (WGS) entry which is preliminary data.</text>
</comment>
<dbReference type="GO" id="GO:0016491">
    <property type="term" value="F:oxidoreductase activity"/>
    <property type="evidence" value="ECO:0007669"/>
    <property type="project" value="UniProtKB-KW"/>
</dbReference>
<reference evidence="5 6" key="1">
    <citation type="submission" date="2019-07" db="EMBL/GenBank/DDBJ databases">
        <title>Whole genome shotgun sequence of Methylobacterium gnaphalii NBRC 107716.</title>
        <authorList>
            <person name="Hosoyama A."/>
            <person name="Uohara A."/>
            <person name="Ohji S."/>
            <person name="Ichikawa N."/>
        </authorList>
    </citation>
    <scope>NUCLEOTIDE SEQUENCE [LARGE SCALE GENOMIC DNA]</scope>
    <source>
        <strain evidence="5 6">NBRC 107716</strain>
    </source>
</reference>
<feature type="domain" description="Nitroreductase" evidence="4">
    <location>
        <begin position="76"/>
        <end position="162"/>
    </location>
</feature>
<keyword evidence="2" id="KW-0560">Oxidoreductase</keyword>
<dbReference type="PANTHER" id="PTHR43673:SF10">
    <property type="entry name" value="NADH DEHYDROGENASE_NAD(P)H NITROREDUCTASE XCC3605-RELATED"/>
    <property type="match status" value="1"/>
</dbReference>
<organism evidence="5 6">
    <name type="scientific">Methylobacterium gnaphalii</name>
    <dbReference type="NCBI Taxonomy" id="1010610"/>
    <lineage>
        <taxon>Bacteria</taxon>
        <taxon>Pseudomonadati</taxon>
        <taxon>Pseudomonadota</taxon>
        <taxon>Alphaproteobacteria</taxon>
        <taxon>Hyphomicrobiales</taxon>
        <taxon>Methylobacteriaceae</taxon>
        <taxon>Methylobacterium</taxon>
    </lineage>
</organism>
<dbReference type="Gene3D" id="3.40.109.10">
    <property type="entry name" value="NADH Oxidase"/>
    <property type="match status" value="1"/>
</dbReference>
<dbReference type="InterPro" id="IPR029479">
    <property type="entry name" value="Nitroreductase"/>
</dbReference>
<dbReference type="Proteomes" id="UP000321750">
    <property type="component" value="Unassembled WGS sequence"/>
</dbReference>
<dbReference type="Pfam" id="PF00881">
    <property type="entry name" value="Nitroreductase"/>
    <property type="match status" value="2"/>
</dbReference>
<evidence type="ECO:0000256" key="1">
    <source>
        <dbReference type="ARBA" id="ARBA00007118"/>
    </source>
</evidence>
<sequence length="200" mass="22901">MTEPNPRQPDHDIDPLFVERWSPRTFTGEPLAAAELLRMFEAARWSPSSYNSQPWRFVYALRDTPDWQTFFDLLVPGNQKWVQDTGAILFLASNKNMKVGDEIKPSYSHSFDAGAAWQSLALQAIRQGWHAHAMVGFDHERAPEVLRLPADHRIEAAIAIGRKTPHDRLTEEQRERAKPNGRRPITDFAFRGGFPPREGE</sequence>
<dbReference type="RefSeq" id="WP_147044603.1">
    <property type="nucleotide sequence ID" value="NZ_BJZV01000001.1"/>
</dbReference>
<evidence type="ECO:0000256" key="2">
    <source>
        <dbReference type="ARBA" id="ARBA00023002"/>
    </source>
</evidence>
<feature type="region of interest" description="Disordered" evidence="3">
    <location>
        <begin position="164"/>
        <end position="200"/>
    </location>
</feature>
<dbReference type="PANTHER" id="PTHR43673">
    <property type="entry name" value="NAD(P)H NITROREDUCTASE YDGI-RELATED"/>
    <property type="match status" value="1"/>
</dbReference>
<gene>
    <name evidence="5" type="ORF">MGN01_00930</name>
</gene>
<evidence type="ECO:0000313" key="6">
    <source>
        <dbReference type="Proteomes" id="UP000321750"/>
    </source>
</evidence>
<dbReference type="AlphaFoldDB" id="A0A512JE69"/>
<feature type="compositionally biased region" description="Basic and acidic residues" evidence="3">
    <location>
        <begin position="164"/>
        <end position="178"/>
    </location>
</feature>
<dbReference type="OrthoDB" id="9802510at2"/>
<dbReference type="SUPFAM" id="SSF55469">
    <property type="entry name" value="FMN-dependent nitroreductase-like"/>
    <property type="match status" value="1"/>
</dbReference>
<keyword evidence="6" id="KW-1185">Reference proteome</keyword>
<proteinExistence type="inferred from homology"/>
<dbReference type="InterPro" id="IPR000415">
    <property type="entry name" value="Nitroreductase-like"/>
</dbReference>
<protein>
    <submittedName>
        <fullName evidence="5">Nitroreductase</fullName>
    </submittedName>
</protein>
<name>A0A512JE69_9HYPH</name>
<evidence type="ECO:0000313" key="5">
    <source>
        <dbReference type="EMBL" id="GEP08248.1"/>
    </source>
</evidence>
<evidence type="ECO:0000256" key="3">
    <source>
        <dbReference type="SAM" id="MobiDB-lite"/>
    </source>
</evidence>